<dbReference type="PANTHER" id="PTHR43857">
    <property type="entry name" value="BLR7761 PROTEIN"/>
    <property type="match status" value="1"/>
</dbReference>
<organism evidence="1 2">
    <name type="scientific">Saccharothrix australiensis</name>
    <dbReference type="NCBI Taxonomy" id="2072"/>
    <lineage>
        <taxon>Bacteria</taxon>
        <taxon>Bacillati</taxon>
        <taxon>Actinomycetota</taxon>
        <taxon>Actinomycetes</taxon>
        <taxon>Pseudonocardiales</taxon>
        <taxon>Pseudonocardiaceae</taxon>
        <taxon>Saccharothrix</taxon>
    </lineage>
</organism>
<keyword evidence="2" id="KW-1185">Reference proteome</keyword>
<sequence length="147" mass="16105">MTAATENASQVESFGVPWEGSYGYVQAIRRGDTIYLSGQLAHDGENLVAPAPVDEDGRVTDFSNTGEQLRRTYANAQELLRRFGASLDDVVEEVVYALDVDAVLQVAGQVRKEAYGREDPRVASTLLGVTRLAFPQQVIEVKFVARV</sequence>
<evidence type="ECO:0000313" key="1">
    <source>
        <dbReference type="EMBL" id="RKT55163.1"/>
    </source>
</evidence>
<dbReference type="InterPro" id="IPR035959">
    <property type="entry name" value="RutC-like_sf"/>
</dbReference>
<dbReference type="PANTHER" id="PTHR43857:SF1">
    <property type="entry name" value="YJGH FAMILY PROTEIN"/>
    <property type="match status" value="1"/>
</dbReference>
<dbReference type="Gene3D" id="3.30.1330.40">
    <property type="entry name" value="RutC-like"/>
    <property type="match status" value="1"/>
</dbReference>
<dbReference type="SUPFAM" id="SSF55298">
    <property type="entry name" value="YjgF-like"/>
    <property type="match status" value="1"/>
</dbReference>
<accession>A0A495W3A3</accession>
<comment type="caution">
    <text evidence="1">The sequence shown here is derived from an EMBL/GenBank/DDBJ whole genome shotgun (WGS) entry which is preliminary data.</text>
</comment>
<dbReference type="OrthoDB" id="9799840at2"/>
<dbReference type="InterPro" id="IPR006175">
    <property type="entry name" value="YjgF/YER057c/UK114"/>
</dbReference>
<dbReference type="Pfam" id="PF01042">
    <property type="entry name" value="Ribonuc_L-PSP"/>
    <property type="match status" value="1"/>
</dbReference>
<dbReference type="AlphaFoldDB" id="A0A495W3A3"/>
<evidence type="ECO:0000313" key="2">
    <source>
        <dbReference type="Proteomes" id="UP000282084"/>
    </source>
</evidence>
<reference evidence="1 2" key="1">
    <citation type="submission" date="2018-10" db="EMBL/GenBank/DDBJ databases">
        <title>Sequencing the genomes of 1000 actinobacteria strains.</title>
        <authorList>
            <person name="Klenk H.-P."/>
        </authorList>
    </citation>
    <scope>NUCLEOTIDE SEQUENCE [LARGE SCALE GENOMIC DNA]</scope>
    <source>
        <strain evidence="1 2">DSM 43800</strain>
    </source>
</reference>
<name>A0A495W3A3_9PSEU</name>
<dbReference type="RefSeq" id="WP_121006914.1">
    <property type="nucleotide sequence ID" value="NZ_RBXO01000001.1"/>
</dbReference>
<proteinExistence type="predicted"/>
<dbReference type="EMBL" id="RBXO01000001">
    <property type="protein sequence ID" value="RKT55163.1"/>
    <property type="molecule type" value="Genomic_DNA"/>
</dbReference>
<dbReference type="Proteomes" id="UP000282084">
    <property type="component" value="Unassembled WGS sequence"/>
</dbReference>
<gene>
    <name evidence="1" type="ORF">C8E97_3821</name>
</gene>
<protein>
    <submittedName>
        <fullName evidence="1">Enamine deaminase RidA (YjgF/YER057c/UK114 family)</fullName>
    </submittedName>
</protein>